<evidence type="ECO:0000256" key="8">
    <source>
        <dbReference type="ARBA" id="ARBA00023016"/>
    </source>
</evidence>
<feature type="region of interest" description="Lon-protease-like" evidence="11">
    <location>
        <begin position="346"/>
        <end position="445"/>
    </location>
</feature>
<evidence type="ECO:0000256" key="13">
    <source>
        <dbReference type="RuleBase" id="RU003555"/>
    </source>
</evidence>
<comment type="similarity">
    <text evidence="11 13">Belongs to the RecA family. RadA subfamily.</text>
</comment>
<evidence type="ECO:0000256" key="4">
    <source>
        <dbReference type="ARBA" id="ARBA00022771"/>
    </source>
</evidence>
<keyword evidence="4 13" id="KW-0863">Zinc-finger</keyword>
<evidence type="ECO:0000256" key="12">
    <source>
        <dbReference type="NCBIfam" id="TIGR00416"/>
    </source>
</evidence>
<dbReference type="PROSITE" id="PS50162">
    <property type="entry name" value="RECA_2"/>
    <property type="match status" value="1"/>
</dbReference>
<dbReference type="Proteomes" id="UP000216312">
    <property type="component" value="Unassembled WGS sequence"/>
</dbReference>
<dbReference type="Pfam" id="PF13481">
    <property type="entry name" value="AAA_25"/>
    <property type="match status" value="1"/>
</dbReference>
<protein>
    <recommendedName>
        <fullName evidence="11 12">DNA repair protein RadA</fullName>
    </recommendedName>
</protein>
<keyword evidence="2 11" id="KW-0547">Nucleotide-binding</keyword>
<sequence length="445" mass="48634">MPSNKVVYVCENCGYESPKWLGHCPSCGAWNSFRELKLNRVAPRAKETGKSYKLHEVPTQRHVRVASGIGELDRVLGGGFVCGSLILLGGEPGIGKSTLLLEVASRMCGVGEKVLYVSGEESLAQIKLRADRLNVSSDIYLMSEPDIEAIESETKEIAPSFLIIDSIQAVYNPGVDALPGSISQVRTCADRFTKLAKENNITTILVGHVTKEGIIAGPRTLEHMVDVVLYLEGDRNYHYRIIRGVKNRYGSTNEIGVFEMTEHGLTEVRDPSMLFIQDGGKTSSPGSAVTCVLEGTRPLLVEIQSLITAATYGTPQRVGTGLDYKRLVMLLAVIERYLGYNLSRYDVFVNVVGGLRITENATDLGVVASIASAATGHPLPVGMLFIGEVGLLGEIRPVFQLKKRIEEATRLGFKRCAIPKGQKGVTSTMELVELDHIDKLKRWLT</sequence>
<evidence type="ECO:0000256" key="6">
    <source>
        <dbReference type="ARBA" id="ARBA00022833"/>
    </source>
</evidence>
<dbReference type="EMBL" id="NMUJ01000041">
    <property type="protein sequence ID" value="OYV02893.1"/>
    <property type="molecule type" value="Genomic_DNA"/>
</dbReference>
<dbReference type="AlphaFoldDB" id="A0A257LTB7"/>
<evidence type="ECO:0000256" key="11">
    <source>
        <dbReference type="HAMAP-Rule" id="MF_01498"/>
    </source>
</evidence>
<keyword evidence="5" id="KW-0378">Hydrolase</keyword>
<dbReference type="FunFam" id="3.40.50.300:FF:000050">
    <property type="entry name" value="DNA repair protein RadA"/>
    <property type="match status" value="1"/>
</dbReference>
<dbReference type="HAMAP" id="MF_01498">
    <property type="entry name" value="RadA_bact"/>
    <property type="match status" value="1"/>
</dbReference>
<keyword evidence="10 11" id="KW-0234">DNA repair</keyword>
<organism evidence="15 16">
    <name type="scientific">candidate division WOR-3 bacterium 4484_18</name>
    <dbReference type="NCBI Taxonomy" id="2020626"/>
    <lineage>
        <taxon>Bacteria</taxon>
        <taxon>Bacteria division WOR-3</taxon>
    </lineage>
</organism>
<keyword evidence="1 11" id="KW-0479">Metal-binding</keyword>
<evidence type="ECO:0000313" key="15">
    <source>
        <dbReference type="EMBL" id="OYV02893.1"/>
    </source>
</evidence>
<dbReference type="Gene3D" id="3.30.230.10">
    <property type="match status" value="1"/>
</dbReference>
<evidence type="ECO:0000256" key="1">
    <source>
        <dbReference type="ARBA" id="ARBA00022723"/>
    </source>
</evidence>
<dbReference type="InterPro" id="IPR020568">
    <property type="entry name" value="Ribosomal_Su5_D2-typ_SF"/>
</dbReference>
<dbReference type="SMART" id="SM00382">
    <property type="entry name" value="AAA"/>
    <property type="match status" value="1"/>
</dbReference>
<evidence type="ECO:0000256" key="9">
    <source>
        <dbReference type="ARBA" id="ARBA00023125"/>
    </source>
</evidence>
<comment type="caution">
    <text evidence="15">The sequence shown here is derived from an EMBL/GenBank/DDBJ whole genome shotgun (WGS) entry which is preliminary data.</text>
</comment>
<dbReference type="CDD" id="cd01121">
    <property type="entry name" value="RadA_SMS_N"/>
    <property type="match status" value="1"/>
</dbReference>
<accession>A0A257LTB7</accession>
<dbReference type="SUPFAM" id="SSF52540">
    <property type="entry name" value="P-loop containing nucleoside triphosphate hydrolases"/>
    <property type="match status" value="1"/>
</dbReference>
<dbReference type="GO" id="GO:0005524">
    <property type="term" value="F:ATP binding"/>
    <property type="evidence" value="ECO:0007669"/>
    <property type="project" value="UniProtKB-UniRule"/>
</dbReference>
<proteinExistence type="inferred from homology"/>
<dbReference type="GO" id="GO:0003684">
    <property type="term" value="F:damaged DNA binding"/>
    <property type="evidence" value="ECO:0007669"/>
    <property type="project" value="InterPro"/>
</dbReference>
<evidence type="ECO:0000256" key="2">
    <source>
        <dbReference type="ARBA" id="ARBA00022741"/>
    </source>
</evidence>
<dbReference type="InterPro" id="IPR027417">
    <property type="entry name" value="P-loop_NTPase"/>
</dbReference>
<name>A0A257LTB7_UNCW3</name>
<feature type="binding site" evidence="11">
    <location>
        <begin position="90"/>
        <end position="97"/>
    </location>
    <ligand>
        <name>ATP</name>
        <dbReference type="ChEBI" id="CHEBI:30616"/>
    </ligand>
</feature>
<dbReference type="PRINTS" id="PR01874">
    <property type="entry name" value="DNAREPAIRADA"/>
</dbReference>
<evidence type="ECO:0000256" key="10">
    <source>
        <dbReference type="ARBA" id="ARBA00023204"/>
    </source>
</evidence>
<dbReference type="GO" id="GO:0005829">
    <property type="term" value="C:cytosol"/>
    <property type="evidence" value="ECO:0007669"/>
    <property type="project" value="TreeGrafter"/>
</dbReference>
<dbReference type="GO" id="GO:0016787">
    <property type="term" value="F:hydrolase activity"/>
    <property type="evidence" value="ECO:0007669"/>
    <property type="project" value="UniProtKB-KW"/>
</dbReference>
<dbReference type="InterPro" id="IPR014721">
    <property type="entry name" value="Ribsml_uS5_D2-typ_fold_subgr"/>
</dbReference>
<dbReference type="NCBIfam" id="TIGR00416">
    <property type="entry name" value="sms"/>
    <property type="match status" value="1"/>
</dbReference>
<evidence type="ECO:0000259" key="14">
    <source>
        <dbReference type="PROSITE" id="PS50162"/>
    </source>
</evidence>
<dbReference type="InterPro" id="IPR020588">
    <property type="entry name" value="RecA_ATP-bd"/>
</dbReference>
<dbReference type="GO" id="GO:0008270">
    <property type="term" value="F:zinc ion binding"/>
    <property type="evidence" value="ECO:0007669"/>
    <property type="project" value="UniProtKB-KW"/>
</dbReference>
<dbReference type="GO" id="GO:0000725">
    <property type="term" value="P:recombinational repair"/>
    <property type="evidence" value="ECO:0007669"/>
    <property type="project" value="UniProtKB-UniRule"/>
</dbReference>
<comment type="function">
    <text evidence="11">Plays a role in repairing double-strand DNA breaks, probably involving stabilizing or processing branched DNA or blocked replication forks.</text>
</comment>
<evidence type="ECO:0000256" key="7">
    <source>
        <dbReference type="ARBA" id="ARBA00022840"/>
    </source>
</evidence>
<reference evidence="16" key="1">
    <citation type="submission" date="2017-07" db="EMBL/GenBank/DDBJ databases">
        <title>Novel pathways for hydrocarbon cycling and metabolic interdependencies in hydrothermal sediment communities.</title>
        <authorList>
            <person name="Dombrowski N."/>
            <person name="Seitz K."/>
            <person name="Teske A."/>
            <person name="Baker B."/>
        </authorList>
    </citation>
    <scope>NUCLEOTIDE SEQUENCE [LARGE SCALE GENOMIC DNA]</scope>
</reference>
<feature type="short sequence motif" description="RadA KNRFG motif" evidence="11">
    <location>
        <begin position="246"/>
        <end position="250"/>
    </location>
</feature>
<keyword evidence="9 11" id="KW-0238">DNA-binding</keyword>
<comment type="domain">
    <text evidence="11">The middle region has homology to RecA with ATPase motifs including the RadA KNRFG motif, while the C-terminus is homologous to Lon protease.</text>
</comment>
<dbReference type="PANTHER" id="PTHR32472:SF10">
    <property type="entry name" value="DNA REPAIR PROTEIN RADA-LIKE PROTEIN"/>
    <property type="match status" value="1"/>
</dbReference>
<gene>
    <name evidence="11" type="primary">radA</name>
    <name evidence="15" type="ORF">CGW93_03395</name>
</gene>
<keyword evidence="6 13" id="KW-0862">Zinc</keyword>
<dbReference type="GO" id="GO:0140664">
    <property type="term" value="F:ATP-dependent DNA damage sensor activity"/>
    <property type="evidence" value="ECO:0007669"/>
    <property type="project" value="InterPro"/>
</dbReference>
<dbReference type="InterPro" id="IPR003593">
    <property type="entry name" value="AAA+_ATPase"/>
</dbReference>
<dbReference type="Pfam" id="PF18073">
    <property type="entry name" value="Zn_ribbon_LapB"/>
    <property type="match status" value="1"/>
</dbReference>
<dbReference type="PANTHER" id="PTHR32472">
    <property type="entry name" value="DNA REPAIR PROTEIN RADA"/>
    <property type="match status" value="1"/>
</dbReference>
<dbReference type="InterPro" id="IPR004504">
    <property type="entry name" value="DNA_repair_RadA"/>
</dbReference>
<keyword evidence="7 11" id="KW-0067">ATP-binding</keyword>
<keyword evidence="8 11" id="KW-0346">Stress response</keyword>
<dbReference type="InterPro" id="IPR041166">
    <property type="entry name" value="Rubredoxin_2"/>
</dbReference>
<dbReference type="Gene3D" id="3.40.50.300">
    <property type="entry name" value="P-loop containing nucleotide triphosphate hydrolases"/>
    <property type="match status" value="1"/>
</dbReference>
<evidence type="ECO:0000256" key="3">
    <source>
        <dbReference type="ARBA" id="ARBA00022763"/>
    </source>
</evidence>
<evidence type="ECO:0000313" key="16">
    <source>
        <dbReference type="Proteomes" id="UP000216312"/>
    </source>
</evidence>
<evidence type="ECO:0000256" key="5">
    <source>
        <dbReference type="ARBA" id="ARBA00022801"/>
    </source>
</evidence>
<keyword evidence="3 11" id="KW-0227">DNA damage</keyword>
<comment type="function">
    <text evidence="13">DNA-dependent ATPase involved in processing of recombination intermediates, plays a role in repairing DNA breaks. Stimulates the branch migration of RecA-mediated strand transfer reactions, allowing the 3' invading strand to extend heteroduplex DNA faster. Binds ssDNA in the presence of ADP but not other nucleotides, has ATPase activity that is stimulated by ssDNA and various branched DNA structures, but inhibited by SSB. Does not have RecA's homology-searching function.</text>
</comment>
<feature type="domain" description="RecA family profile 1" evidence="14">
    <location>
        <begin position="61"/>
        <end position="209"/>
    </location>
</feature>
<dbReference type="SUPFAM" id="SSF54211">
    <property type="entry name" value="Ribosomal protein S5 domain 2-like"/>
    <property type="match status" value="1"/>
</dbReference>